<evidence type="ECO:0000259" key="5">
    <source>
        <dbReference type="Pfam" id="PF10531"/>
    </source>
</evidence>
<dbReference type="Pfam" id="PF02563">
    <property type="entry name" value="Poly_export"/>
    <property type="match status" value="1"/>
</dbReference>
<evidence type="ECO:0000313" key="6">
    <source>
        <dbReference type="EMBL" id="PKQ44056.1"/>
    </source>
</evidence>
<dbReference type="GO" id="GO:0015159">
    <property type="term" value="F:polysaccharide transmembrane transporter activity"/>
    <property type="evidence" value="ECO:0007669"/>
    <property type="project" value="InterPro"/>
</dbReference>
<dbReference type="OrthoDB" id="662756at2"/>
<dbReference type="Gene3D" id="3.30.1950.10">
    <property type="entry name" value="wza like domain"/>
    <property type="match status" value="1"/>
</dbReference>
<keyword evidence="7" id="KW-1185">Reference proteome</keyword>
<name>A0A2N3HGF9_9FLAO</name>
<evidence type="ECO:0000256" key="2">
    <source>
        <dbReference type="SAM" id="Phobius"/>
    </source>
</evidence>
<keyword evidence="6" id="KW-0762">Sugar transport</keyword>
<keyword evidence="2" id="KW-1133">Transmembrane helix</keyword>
<gene>
    <name evidence="6" type="ORF">CSW08_14720</name>
</gene>
<feature type="domain" description="Soluble ligand binding" evidence="5">
    <location>
        <begin position="143"/>
        <end position="193"/>
    </location>
</feature>
<proteinExistence type="predicted"/>
<dbReference type="PROSITE" id="PS51257">
    <property type="entry name" value="PROKAR_LIPOPROTEIN"/>
    <property type="match status" value="1"/>
</dbReference>
<dbReference type="Proteomes" id="UP000233435">
    <property type="component" value="Unassembled WGS sequence"/>
</dbReference>
<keyword evidence="2" id="KW-0472">Membrane</keyword>
<protein>
    <submittedName>
        <fullName evidence="6">Sugar transporter</fullName>
    </submittedName>
</protein>
<dbReference type="PANTHER" id="PTHR33619">
    <property type="entry name" value="POLYSACCHARIDE EXPORT PROTEIN GFCE-RELATED"/>
    <property type="match status" value="1"/>
</dbReference>
<feature type="signal peptide" evidence="3">
    <location>
        <begin position="1"/>
        <end position="28"/>
    </location>
</feature>
<dbReference type="InterPro" id="IPR019554">
    <property type="entry name" value="Soluble_ligand-bd"/>
</dbReference>
<dbReference type="RefSeq" id="WP_106660636.1">
    <property type="nucleotide sequence ID" value="NZ_PJEO01000052.1"/>
</dbReference>
<evidence type="ECO:0000256" key="1">
    <source>
        <dbReference type="ARBA" id="ARBA00022729"/>
    </source>
</evidence>
<accession>A0A2N3HGF9</accession>
<dbReference type="AlphaFoldDB" id="A0A2N3HGF9"/>
<reference evidence="6 7" key="1">
    <citation type="submission" date="2017-12" db="EMBL/GenBank/DDBJ databases">
        <title>Confluentibacter flavum sp. nov., isolated from the saline lake.</title>
        <authorList>
            <person name="Yu L."/>
        </authorList>
    </citation>
    <scope>NUCLEOTIDE SEQUENCE [LARGE SCALE GENOMIC DNA]</scope>
    <source>
        <strain evidence="6 7">3B</strain>
    </source>
</reference>
<organism evidence="6 7">
    <name type="scientific">Confluentibacter flavum</name>
    <dbReference type="NCBI Taxonomy" id="1909700"/>
    <lineage>
        <taxon>Bacteria</taxon>
        <taxon>Pseudomonadati</taxon>
        <taxon>Bacteroidota</taxon>
        <taxon>Flavobacteriia</taxon>
        <taxon>Flavobacteriales</taxon>
        <taxon>Flavobacteriaceae</taxon>
        <taxon>Confluentibacter</taxon>
    </lineage>
</organism>
<feature type="chain" id="PRO_5014697426" evidence="3">
    <location>
        <begin position="29"/>
        <end position="259"/>
    </location>
</feature>
<keyword evidence="2" id="KW-0812">Transmembrane</keyword>
<dbReference type="InterPro" id="IPR003715">
    <property type="entry name" value="Poly_export_N"/>
</dbReference>
<feature type="transmembrane region" description="Helical" evidence="2">
    <location>
        <begin position="238"/>
        <end position="257"/>
    </location>
</feature>
<dbReference type="PANTHER" id="PTHR33619:SF3">
    <property type="entry name" value="POLYSACCHARIDE EXPORT PROTEIN GFCE-RELATED"/>
    <property type="match status" value="1"/>
</dbReference>
<evidence type="ECO:0000256" key="3">
    <source>
        <dbReference type="SAM" id="SignalP"/>
    </source>
</evidence>
<sequence length="259" mass="28831">MRILNSLKTLRACTIIVLALFLTSCASKKEVVYFQNAKDFETIVNTDTFASRFKINDIVSINVSTFNLEAVRPFNLIKNAGSENGRVEELDYLIDNEGNIDYPVLGKIKLLGLTVEEAKQLFKEKLNDYLSDPIINIRILNFRVTILGEVGKPGTYAVSGERSSILEAIGLAGDLTIKGRRDNVMVIRDFNGTKTYTRIDLTTKEAFNSPVYFLTQNDVVYIEPNQSAISASSFDTRVSVAISIASILITSTVILLTRR</sequence>
<dbReference type="Pfam" id="PF10531">
    <property type="entry name" value="SLBB"/>
    <property type="match status" value="1"/>
</dbReference>
<feature type="domain" description="Polysaccharide export protein N-terminal" evidence="4">
    <location>
        <begin position="52"/>
        <end position="139"/>
    </location>
</feature>
<keyword evidence="1 3" id="KW-0732">Signal</keyword>
<keyword evidence="6" id="KW-0813">Transport</keyword>
<evidence type="ECO:0000313" key="7">
    <source>
        <dbReference type="Proteomes" id="UP000233435"/>
    </source>
</evidence>
<dbReference type="EMBL" id="PJEO01000052">
    <property type="protein sequence ID" value="PKQ44056.1"/>
    <property type="molecule type" value="Genomic_DNA"/>
</dbReference>
<evidence type="ECO:0000259" key="4">
    <source>
        <dbReference type="Pfam" id="PF02563"/>
    </source>
</evidence>
<dbReference type="InterPro" id="IPR049712">
    <property type="entry name" value="Poly_export"/>
</dbReference>
<comment type="caution">
    <text evidence="6">The sequence shown here is derived from an EMBL/GenBank/DDBJ whole genome shotgun (WGS) entry which is preliminary data.</text>
</comment>